<organism evidence="15 16">
    <name type="scientific">Nakamurella panacisegetis</name>
    <dbReference type="NCBI Taxonomy" id="1090615"/>
    <lineage>
        <taxon>Bacteria</taxon>
        <taxon>Bacillati</taxon>
        <taxon>Actinomycetota</taxon>
        <taxon>Actinomycetes</taxon>
        <taxon>Nakamurellales</taxon>
        <taxon>Nakamurellaceae</taxon>
        <taxon>Nakamurella</taxon>
    </lineage>
</organism>
<evidence type="ECO:0000256" key="11">
    <source>
        <dbReference type="RuleBase" id="RU003615"/>
    </source>
</evidence>
<evidence type="ECO:0000256" key="7">
    <source>
        <dbReference type="ARBA" id="ARBA00022801"/>
    </source>
</evidence>
<feature type="domain" description="Glycosyl hydrolase family 13 catalytic" evidence="14">
    <location>
        <begin position="67"/>
        <end position="443"/>
    </location>
</feature>
<dbReference type="InterPro" id="IPR031319">
    <property type="entry name" value="A-amylase_C"/>
</dbReference>
<comment type="cofactor">
    <cofactor evidence="2">
        <name>Ca(2+)</name>
        <dbReference type="ChEBI" id="CHEBI:29108"/>
    </cofactor>
</comment>
<evidence type="ECO:0000256" key="6">
    <source>
        <dbReference type="ARBA" id="ARBA00022723"/>
    </source>
</evidence>
<dbReference type="Gene3D" id="3.20.20.80">
    <property type="entry name" value="Glycosidases"/>
    <property type="match status" value="1"/>
</dbReference>
<dbReference type="CDD" id="cd11317">
    <property type="entry name" value="AmyAc_bac_euk_AmyA"/>
    <property type="match status" value="1"/>
</dbReference>
<evidence type="ECO:0000256" key="3">
    <source>
        <dbReference type="ARBA" id="ARBA00008061"/>
    </source>
</evidence>
<evidence type="ECO:0000256" key="10">
    <source>
        <dbReference type="ARBA" id="ARBA00023295"/>
    </source>
</evidence>
<evidence type="ECO:0000256" key="2">
    <source>
        <dbReference type="ARBA" id="ARBA00001913"/>
    </source>
</evidence>
<dbReference type="Gene3D" id="2.60.40.1180">
    <property type="entry name" value="Golgi alpha-mannosidase II"/>
    <property type="match status" value="1"/>
</dbReference>
<protein>
    <recommendedName>
        <fullName evidence="5 12">Alpha-amylase</fullName>
        <ecNumber evidence="4 12">3.2.1.1</ecNumber>
    </recommendedName>
</protein>
<accession>A0A1H0QY58</accession>
<dbReference type="InterPro" id="IPR006046">
    <property type="entry name" value="Alpha_amylase"/>
</dbReference>
<dbReference type="SMART" id="SM00642">
    <property type="entry name" value="Aamy"/>
    <property type="match status" value="1"/>
</dbReference>
<evidence type="ECO:0000256" key="1">
    <source>
        <dbReference type="ARBA" id="ARBA00000548"/>
    </source>
</evidence>
<dbReference type="SMART" id="SM00632">
    <property type="entry name" value="Aamy_C"/>
    <property type="match status" value="1"/>
</dbReference>
<evidence type="ECO:0000256" key="12">
    <source>
        <dbReference type="RuleBase" id="RU361134"/>
    </source>
</evidence>
<keyword evidence="10 12" id="KW-0326">Glycosidase</keyword>
<evidence type="ECO:0000259" key="13">
    <source>
        <dbReference type="SMART" id="SM00632"/>
    </source>
</evidence>
<dbReference type="STRING" id="1090615.SAMN04515671_3288"/>
<dbReference type="Pfam" id="PF02806">
    <property type="entry name" value="Alpha-amylase_C"/>
    <property type="match status" value="1"/>
</dbReference>
<feature type="domain" description="Alpha-amylase C-terminal" evidence="13">
    <location>
        <begin position="452"/>
        <end position="537"/>
    </location>
</feature>
<comment type="catalytic activity">
    <reaction evidence="1 12">
        <text>Endohydrolysis of (1-&gt;4)-alpha-D-glucosidic linkages in polysaccharides containing three or more (1-&gt;4)-alpha-linked D-glucose units.</text>
        <dbReference type="EC" id="3.2.1.1"/>
    </reaction>
</comment>
<keyword evidence="9 12" id="KW-0119">Carbohydrate metabolism</keyword>
<dbReference type="Pfam" id="PF00128">
    <property type="entry name" value="Alpha-amylase"/>
    <property type="match status" value="1"/>
</dbReference>
<evidence type="ECO:0000256" key="8">
    <source>
        <dbReference type="ARBA" id="ARBA00022837"/>
    </source>
</evidence>
<evidence type="ECO:0000256" key="5">
    <source>
        <dbReference type="ARBA" id="ARBA00017303"/>
    </source>
</evidence>
<dbReference type="GO" id="GO:0005975">
    <property type="term" value="P:carbohydrate metabolic process"/>
    <property type="evidence" value="ECO:0007669"/>
    <property type="project" value="InterPro"/>
</dbReference>
<evidence type="ECO:0000313" key="15">
    <source>
        <dbReference type="EMBL" id="SDP21688.1"/>
    </source>
</evidence>
<keyword evidence="7 12" id="KW-0378">Hydrolase</keyword>
<dbReference type="PRINTS" id="PR00110">
    <property type="entry name" value="ALPHAAMYLASE"/>
</dbReference>
<dbReference type="SUPFAM" id="SSF51011">
    <property type="entry name" value="Glycosyl hydrolase domain"/>
    <property type="match status" value="1"/>
</dbReference>
<dbReference type="InterPro" id="IPR013780">
    <property type="entry name" value="Glyco_hydro_b"/>
</dbReference>
<dbReference type="InterPro" id="IPR017853">
    <property type="entry name" value="GH"/>
</dbReference>
<dbReference type="EC" id="3.2.1.1" evidence="4 12"/>
<dbReference type="EMBL" id="LT629710">
    <property type="protein sequence ID" value="SDP21688.1"/>
    <property type="molecule type" value="Genomic_DNA"/>
</dbReference>
<name>A0A1H0QY58_9ACTN</name>
<dbReference type="InterPro" id="IPR006047">
    <property type="entry name" value="GH13_cat_dom"/>
</dbReference>
<keyword evidence="8" id="KW-0106">Calcium</keyword>
<dbReference type="GO" id="GO:0004556">
    <property type="term" value="F:alpha-amylase activity"/>
    <property type="evidence" value="ECO:0007669"/>
    <property type="project" value="UniProtKB-UniRule"/>
</dbReference>
<keyword evidence="16" id="KW-1185">Reference proteome</keyword>
<dbReference type="SUPFAM" id="SSF51445">
    <property type="entry name" value="(Trans)glycosidases"/>
    <property type="match status" value="1"/>
</dbReference>
<gene>
    <name evidence="15" type="ORF">SAMN04515671_3288</name>
</gene>
<proteinExistence type="inferred from homology"/>
<dbReference type="Proteomes" id="UP000198741">
    <property type="component" value="Chromosome I"/>
</dbReference>
<dbReference type="PANTHER" id="PTHR43447">
    <property type="entry name" value="ALPHA-AMYLASE"/>
    <property type="match status" value="1"/>
</dbReference>
<dbReference type="AlphaFoldDB" id="A0A1H0QY58"/>
<dbReference type="InterPro" id="IPR006048">
    <property type="entry name" value="A-amylase/branching_C"/>
</dbReference>
<evidence type="ECO:0000259" key="14">
    <source>
        <dbReference type="SMART" id="SM00642"/>
    </source>
</evidence>
<keyword evidence="6" id="KW-0479">Metal-binding</keyword>
<dbReference type="GO" id="GO:0046872">
    <property type="term" value="F:metal ion binding"/>
    <property type="evidence" value="ECO:0007669"/>
    <property type="project" value="UniProtKB-KW"/>
</dbReference>
<reference evidence="15 16" key="1">
    <citation type="submission" date="2016-10" db="EMBL/GenBank/DDBJ databases">
        <authorList>
            <person name="de Groot N.N."/>
        </authorList>
    </citation>
    <scope>NUCLEOTIDE SEQUENCE [LARGE SCALE GENOMIC DNA]</scope>
    <source>
        <strain evidence="16">P4-7,KCTC 19426,CECT 7604</strain>
    </source>
</reference>
<evidence type="ECO:0000256" key="4">
    <source>
        <dbReference type="ARBA" id="ARBA00012595"/>
    </source>
</evidence>
<evidence type="ECO:0000256" key="9">
    <source>
        <dbReference type="ARBA" id="ARBA00023277"/>
    </source>
</evidence>
<sequence>MGTGLDRRSVSERGRSRRAMGAVVAAVALAAAIPAAGAVATQDAVAGTAVAAHPGGGGPAGRSIEGGVIANLFEWNWESVGRECTSVLGPAGYAAVQVAPPQDSTKRTALGDGSDTVLHPWWEVYQPVSYSLTSRMGDEAQFKAMVSTCRKAGVKVIVDAVINHMTGQGSTSYGGRTFTKYNYPGLYSPADFHSSPANCPVAPTGSGNQNGTIADFNSYTQVFNCELVGLSDLNTSSPKVRDTIAGYLNKLLGYGVSGFRVDAAKHIGQTDLTAIESRLHRTADGTRPYIALEVGAGSPGVISPAAFEKQGSLLGFDYASALQSAFRSYTDAPGGNIGDLRVFGEQSGLLPSDKSLAFVVNHDTERSTDPKTLNYKNDAYYIAHEFMLAYGYGTPAVYAGFAWDATDASPPSDANGMVTDTDCSNGWVCTDRNLGVRNMVAWHNYAGSAPVTNWWDDGNNLAAFSRGNKAFIAMNNETTAKTVTVQTGLPAGKYCDIIHSSMSGRHCSGPTVTVDRNGKATMTVPSKDSVAFDRLSKL</sequence>
<evidence type="ECO:0000313" key="16">
    <source>
        <dbReference type="Proteomes" id="UP000198741"/>
    </source>
</evidence>
<comment type="similarity">
    <text evidence="3 11">Belongs to the glycosyl hydrolase 13 family.</text>
</comment>